<dbReference type="InterPro" id="IPR051199">
    <property type="entry name" value="LPS_LOS_Heptosyltrfase"/>
</dbReference>
<evidence type="ECO:0000256" key="2">
    <source>
        <dbReference type="ARBA" id="ARBA00022679"/>
    </source>
</evidence>
<proteinExistence type="predicted"/>
<dbReference type="GO" id="GO:0008713">
    <property type="term" value="F:ADP-heptose-lipopolysaccharide heptosyltransferase activity"/>
    <property type="evidence" value="ECO:0007669"/>
    <property type="project" value="TreeGrafter"/>
</dbReference>
<evidence type="ECO:0000313" key="3">
    <source>
        <dbReference type="EMBL" id="TLU72486.1"/>
    </source>
</evidence>
<name>A0A5R9JAT9_9PROT</name>
<dbReference type="AlphaFoldDB" id="A0A5R9JAT9"/>
<dbReference type="Gene3D" id="3.40.50.2000">
    <property type="entry name" value="Glycogen Phosphorylase B"/>
    <property type="match status" value="2"/>
</dbReference>
<dbReference type="RefSeq" id="WP_138325949.1">
    <property type="nucleotide sequence ID" value="NZ_VCDI01000003.1"/>
</dbReference>
<dbReference type="OrthoDB" id="9797795at2"/>
<dbReference type="GO" id="GO:0009244">
    <property type="term" value="P:lipopolysaccharide core region biosynthetic process"/>
    <property type="evidence" value="ECO:0007669"/>
    <property type="project" value="TreeGrafter"/>
</dbReference>
<dbReference type="Proteomes" id="UP000305654">
    <property type="component" value="Unassembled WGS sequence"/>
</dbReference>
<dbReference type="EMBL" id="VCDI01000003">
    <property type="protein sequence ID" value="TLU72486.1"/>
    <property type="molecule type" value="Genomic_DNA"/>
</dbReference>
<reference evidence="3 4" key="1">
    <citation type="submission" date="2019-05" db="EMBL/GenBank/DDBJ databases">
        <authorList>
            <person name="Pankratov T."/>
            <person name="Grouzdev D."/>
        </authorList>
    </citation>
    <scope>NUCLEOTIDE SEQUENCE [LARGE SCALE GENOMIC DNA]</scope>
    <source>
        <strain evidence="3 4">KEBCLARHB70R</strain>
    </source>
</reference>
<comment type="caution">
    <text evidence="3">The sequence shown here is derived from an EMBL/GenBank/DDBJ whole genome shotgun (WGS) entry which is preliminary data.</text>
</comment>
<organism evidence="3 4">
    <name type="scientific">Lichenicoccus roseus</name>
    <dbReference type="NCBI Taxonomy" id="2683649"/>
    <lineage>
        <taxon>Bacteria</taxon>
        <taxon>Pseudomonadati</taxon>
        <taxon>Pseudomonadota</taxon>
        <taxon>Alphaproteobacteria</taxon>
        <taxon>Acetobacterales</taxon>
        <taxon>Acetobacteraceae</taxon>
        <taxon>Lichenicoccus</taxon>
    </lineage>
</organism>
<dbReference type="Pfam" id="PF01075">
    <property type="entry name" value="Glyco_transf_9"/>
    <property type="match status" value="1"/>
</dbReference>
<dbReference type="SUPFAM" id="SSF53756">
    <property type="entry name" value="UDP-Glycosyltransferase/glycogen phosphorylase"/>
    <property type="match status" value="1"/>
</dbReference>
<evidence type="ECO:0000256" key="1">
    <source>
        <dbReference type="ARBA" id="ARBA00022676"/>
    </source>
</evidence>
<evidence type="ECO:0000313" key="4">
    <source>
        <dbReference type="Proteomes" id="UP000305654"/>
    </source>
</evidence>
<keyword evidence="1" id="KW-0328">Glycosyltransferase</keyword>
<keyword evidence="2 3" id="KW-0808">Transferase</keyword>
<sequence>MRVLFITATRLGDAVLSTGLLDHLVRTMPEARFTVACGPVASGLFERLPRRERTLVVEKRRYDLHWLLVWRRCVATRWDLAIDLRGSAVTLLLPARRRAIMRGGRRAGHRTLHLAAVLGLDPPPSPVVWTGAADDAAAAALLPPPGKQLVALGPTANWSGKVWPAERFVALFRQLAPALPGAVPVIVAGPGEAERAMAAPVLDALPGAIDLCGRLSLPGVAAALRRCALFVGNDSGLMHLAAAAGTPTLGLFGPSRAEEYAPTGRCAAFVQAPGPSGAAAMDGLTVQAVADAALLLLDRARREA</sequence>
<dbReference type="PANTHER" id="PTHR30160">
    <property type="entry name" value="TETRAACYLDISACCHARIDE 4'-KINASE-RELATED"/>
    <property type="match status" value="1"/>
</dbReference>
<dbReference type="CDD" id="cd03789">
    <property type="entry name" value="GT9_LPS_heptosyltransferase"/>
    <property type="match status" value="1"/>
</dbReference>
<gene>
    <name evidence="3" type="ORF">FE263_10495</name>
</gene>
<accession>A0A5R9JAT9</accession>
<keyword evidence="4" id="KW-1185">Reference proteome</keyword>
<dbReference type="GO" id="GO:0005829">
    <property type="term" value="C:cytosol"/>
    <property type="evidence" value="ECO:0007669"/>
    <property type="project" value="TreeGrafter"/>
</dbReference>
<dbReference type="InterPro" id="IPR002201">
    <property type="entry name" value="Glyco_trans_9"/>
</dbReference>
<protein>
    <submittedName>
        <fullName evidence="3">Glycosyltransferase family 9 protein</fullName>
    </submittedName>
</protein>